<evidence type="ECO:0000313" key="3">
    <source>
        <dbReference type="EMBL" id="KAE9343723.1"/>
    </source>
</evidence>
<evidence type="ECO:0000313" key="1">
    <source>
        <dbReference type="EMBL" id="KAE8996858.1"/>
    </source>
</evidence>
<organism evidence="2 4">
    <name type="scientific">Phytophthora rubi</name>
    <dbReference type="NCBI Taxonomy" id="129364"/>
    <lineage>
        <taxon>Eukaryota</taxon>
        <taxon>Sar</taxon>
        <taxon>Stramenopiles</taxon>
        <taxon>Oomycota</taxon>
        <taxon>Peronosporomycetes</taxon>
        <taxon>Peronosporales</taxon>
        <taxon>Peronosporaceae</taxon>
        <taxon>Phytophthora</taxon>
    </lineage>
</organism>
<evidence type="ECO:0000313" key="4">
    <source>
        <dbReference type="Proteomes" id="UP000429607"/>
    </source>
</evidence>
<reference evidence="4 6" key="1">
    <citation type="submission" date="2018-09" db="EMBL/GenBank/DDBJ databases">
        <title>Genomic investigation of the strawberry pathogen Phytophthora fragariae indicates pathogenicity is determined by transcriptional variation in three key races.</title>
        <authorList>
            <person name="Adams T.M."/>
            <person name="Armitage A.D."/>
            <person name="Sobczyk M.K."/>
            <person name="Bates H.J."/>
            <person name="Dunwell J.M."/>
            <person name="Nellist C.F."/>
            <person name="Harrison R.J."/>
        </authorList>
    </citation>
    <scope>NUCLEOTIDE SEQUENCE [LARGE SCALE GENOMIC DNA]</scope>
    <source>
        <strain evidence="2 4">SCRP249</strain>
        <strain evidence="1 6">SCRP324</strain>
        <strain evidence="3 5">SCRP333</strain>
    </source>
</reference>
<evidence type="ECO:0000313" key="6">
    <source>
        <dbReference type="Proteomes" id="UP000435112"/>
    </source>
</evidence>
<protein>
    <submittedName>
        <fullName evidence="2">Uncharacterized protein</fullName>
    </submittedName>
</protein>
<dbReference type="Proteomes" id="UP000434957">
    <property type="component" value="Unassembled WGS sequence"/>
</dbReference>
<comment type="caution">
    <text evidence="2">The sequence shown here is derived from an EMBL/GenBank/DDBJ whole genome shotgun (WGS) entry which is preliminary data.</text>
</comment>
<accession>A0A6A3KWH5</accession>
<evidence type="ECO:0000313" key="2">
    <source>
        <dbReference type="EMBL" id="KAE9011722.1"/>
    </source>
</evidence>
<dbReference type="Proteomes" id="UP000435112">
    <property type="component" value="Unassembled WGS sequence"/>
</dbReference>
<keyword evidence="5" id="KW-1185">Reference proteome</keyword>
<dbReference type="EMBL" id="QXFT01000447">
    <property type="protein sequence ID" value="KAE9343723.1"/>
    <property type="molecule type" value="Genomic_DNA"/>
</dbReference>
<proteinExistence type="predicted"/>
<evidence type="ECO:0000313" key="5">
    <source>
        <dbReference type="Proteomes" id="UP000434957"/>
    </source>
</evidence>
<dbReference type="EMBL" id="QXFV01001216">
    <property type="protein sequence ID" value="KAE9011722.1"/>
    <property type="molecule type" value="Genomic_DNA"/>
</dbReference>
<dbReference type="OrthoDB" id="10296398at2759"/>
<name>A0A6A3KWH5_9STRA</name>
<sequence>MCELNNCDVNLDENEYYDDEADYYYAEGFEEDTMPYETVVSILTNDYCDDEAACDKESTPEPDHDCEMKTGAEACMMQADSVTACDKVSTPEPDHEYETNPEADACLLQAAPVMTACDEVSTPD</sequence>
<dbReference type="Proteomes" id="UP000429607">
    <property type="component" value="Unassembled WGS sequence"/>
</dbReference>
<dbReference type="AlphaFoldDB" id="A0A6A3KWH5"/>
<dbReference type="EMBL" id="QXFU01001714">
    <property type="protein sequence ID" value="KAE8996858.1"/>
    <property type="molecule type" value="Genomic_DNA"/>
</dbReference>
<gene>
    <name evidence="2" type="ORF">PR001_g15848</name>
    <name evidence="1" type="ORF">PR002_g19198</name>
    <name evidence="3" type="ORF">PR003_g8843</name>
</gene>